<keyword evidence="1" id="KW-0732">Signal</keyword>
<keyword evidence="3" id="KW-1185">Reference proteome</keyword>
<comment type="caution">
    <text evidence="2">The sequence shown here is derived from an EMBL/GenBank/DDBJ whole genome shotgun (WGS) entry which is preliminary data.</text>
</comment>
<name>A0ABU6SFW0_9FABA</name>
<evidence type="ECO:0000313" key="2">
    <source>
        <dbReference type="EMBL" id="MED6134959.1"/>
    </source>
</evidence>
<evidence type="ECO:0000313" key="3">
    <source>
        <dbReference type="Proteomes" id="UP001341840"/>
    </source>
</evidence>
<feature type="signal peptide" evidence="1">
    <location>
        <begin position="1"/>
        <end position="24"/>
    </location>
</feature>
<evidence type="ECO:0000256" key="1">
    <source>
        <dbReference type="SAM" id="SignalP"/>
    </source>
</evidence>
<dbReference type="EMBL" id="JASCZI010060649">
    <property type="protein sequence ID" value="MED6134959.1"/>
    <property type="molecule type" value="Genomic_DNA"/>
</dbReference>
<sequence>MLTTILVACLICIVGPAGIELCTCFRPKKFGKFHTSDSLRNPLDEENPLMRDILNDISDHEDDFLHCEEDGVDVNLDQPFEVGEGQMVAVRPPSYHVPPSSQFSDINWDAMDGSNKFPRHQTFKVEDSDSKRLIVKCPKFGDGCNWRAWAICSKRSGA</sequence>
<feature type="chain" id="PRO_5045689115" description="Transposase MuDR plant domain-containing protein" evidence="1">
    <location>
        <begin position="25"/>
        <end position="158"/>
    </location>
</feature>
<proteinExistence type="predicted"/>
<reference evidence="2 3" key="1">
    <citation type="journal article" date="2023" name="Plants (Basel)">
        <title>Bridging the Gap: Combining Genomics and Transcriptomics Approaches to Understand Stylosanthes scabra, an Orphan Legume from the Brazilian Caatinga.</title>
        <authorList>
            <person name="Ferreira-Neto J.R.C."/>
            <person name="da Silva M.D."/>
            <person name="Binneck E."/>
            <person name="de Melo N.F."/>
            <person name="da Silva R.H."/>
            <person name="de Melo A.L.T.M."/>
            <person name="Pandolfi V."/>
            <person name="Bustamante F.O."/>
            <person name="Brasileiro-Vidal A.C."/>
            <person name="Benko-Iseppon A.M."/>
        </authorList>
    </citation>
    <scope>NUCLEOTIDE SEQUENCE [LARGE SCALE GENOMIC DNA]</scope>
    <source>
        <tissue evidence="2">Leaves</tissue>
    </source>
</reference>
<accession>A0ABU6SFW0</accession>
<evidence type="ECO:0008006" key="4">
    <source>
        <dbReference type="Google" id="ProtNLM"/>
    </source>
</evidence>
<organism evidence="2 3">
    <name type="scientific">Stylosanthes scabra</name>
    <dbReference type="NCBI Taxonomy" id="79078"/>
    <lineage>
        <taxon>Eukaryota</taxon>
        <taxon>Viridiplantae</taxon>
        <taxon>Streptophyta</taxon>
        <taxon>Embryophyta</taxon>
        <taxon>Tracheophyta</taxon>
        <taxon>Spermatophyta</taxon>
        <taxon>Magnoliopsida</taxon>
        <taxon>eudicotyledons</taxon>
        <taxon>Gunneridae</taxon>
        <taxon>Pentapetalae</taxon>
        <taxon>rosids</taxon>
        <taxon>fabids</taxon>
        <taxon>Fabales</taxon>
        <taxon>Fabaceae</taxon>
        <taxon>Papilionoideae</taxon>
        <taxon>50 kb inversion clade</taxon>
        <taxon>dalbergioids sensu lato</taxon>
        <taxon>Dalbergieae</taxon>
        <taxon>Pterocarpus clade</taxon>
        <taxon>Stylosanthes</taxon>
    </lineage>
</organism>
<protein>
    <recommendedName>
        <fullName evidence="4">Transposase MuDR plant domain-containing protein</fullName>
    </recommendedName>
</protein>
<gene>
    <name evidence="2" type="ORF">PIB30_041844</name>
</gene>
<dbReference type="Proteomes" id="UP001341840">
    <property type="component" value="Unassembled WGS sequence"/>
</dbReference>